<dbReference type="AlphaFoldDB" id="A0AB39V5R7"/>
<dbReference type="RefSeq" id="WP_369716936.1">
    <property type="nucleotide sequence ID" value="NZ_CP165647.1"/>
</dbReference>
<proteinExistence type="predicted"/>
<gene>
    <name evidence="1" type="ORF">AB8B28_03990</name>
</gene>
<organism evidence="1">
    <name type="scientific">Leptotrichia alba</name>
    <dbReference type="NCBI Taxonomy" id="3239304"/>
    <lineage>
        <taxon>Bacteria</taxon>
        <taxon>Fusobacteriati</taxon>
        <taxon>Fusobacteriota</taxon>
        <taxon>Fusobacteriia</taxon>
        <taxon>Fusobacteriales</taxon>
        <taxon>Leptotrichiaceae</taxon>
        <taxon>Leptotrichia</taxon>
    </lineage>
</organism>
<dbReference type="Pfam" id="PF13644">
    <property type="entry name" value="DKNYY"/>
    <property type="match status" value="4"/>
</dbReference>
<reference evidence="1" key="1">
    <citation type="submission" date="2024-07" db="EMBL/GenBank/DDBJ databases">
        <authorList>
            <person name="Li X.-J."/>
            <person name="Wang X."/>
        </authorList>
    </citation>
    <scope>NUCLEOTIDE SEQUENCE</scope>
    <source>
        <strain evidence="1">HSP-536</strain>
    </source>
</reference>
<dbReference type="InterPro" id="IPR027375">
    <property type="entry name" value="DKNYY"/>
</dbReference>
<accession>A0AB39V5R7</accession>
<dbReference type="KEGG" id="lala:AB8B28_03990"/>
<evidence type="ECO:0000313" key="1">
    <source>
        <dbReference type="EMBL" id="XDU63023.1"/>
    </source>
</evidence>
<dbReference type="EMBL" id="CP165647">
    <property type="protein sequence ID" value="XDU63023.1"/>
    <property type="molecule type" value="Genomic_DNA"/>
</dbReference>
<name>A0AB39V5R7_9FUSO</name>
<protein>
    <submittedName>
        <fullName evidence="1">DKNYY domain-containing protein</fullName>
    </submittedName>
</protein>
<sequence length="651" mass="76272">MKSKFFKVILGVFILANLGMAEYVKRNNEIYYKYSEGEDGELKVENVDLGTFKILNDKYAKDDKSVYFSGNKSYEDVDSKTFEVLPNYYSKDKNSVYRPINEWIHKINRANPKTIKVLNEFYSKDNKNVFYNENKIPNADVNSFVALDEKIGYAKDKNSVYYSGTKIENANVKTFKVVSTESLYFFKDDKNVYAAEKVIKGADPQTFKDIPGTIDYARDKNNLYYYSEDVKNLGKINENNFKVLDNSLIKNGNEIYYFGEKLDIKNPEKFEVIRNDLSDSSMIIYGKDDKNVYVVTPYKETGYLKIIKNADKDTFEVMQNSNYSKDKNNIYYAEYNVVQLQDVDKNSFILIEDEDFSYDKKNVYYKGRKLNDISSNGFKVTRLVNRPDIPINFLNDNKNTYKLIAVFDEETGELKSVKTAVVKNPKVDSKTFEAFDYWGNYFRDKNNVYYENELYKIGLKKIEDADRNSFEILNDEFSKDKNNVYYYGKKMKELSSEGLEFMDSNFKNDKDSIYFLKTKDKIYALKTRDGKEAYEIVPLNFDVNSFRYSNADYSHSSEIGGYFQDKNGIYYFDVFRLDELNLNNVFTKVERADNSSFVQLMFGYSKDKNKVYRGDQVIKGADPESFKIIVTNDKIIIKDKNNVYREIKKEF</sequence>